<feature type="region of interest" description="Disordered" evidence="1">
    <location>
        <begin position="1"/>
        <end position="53"/>
    </location>
</feature>
<feature type="compositionally biased region" description="Polar residues" evidence="1">
    <location>
        <begin position="162"/>
        <end position="172"/>
    </location>
</feature>
<dbReference type="Proteomes" id="UP001159641">
    <property type="component" value="Unassembled WGS sequence"/>
</dbReference>
<evidence type="ECO:0000256" key="1">
    <source>
        <dbReference type="SAM" id="MobiDB-lite"/>
    </source>
</evidence>
<dbReference type="EMBL" id="JAIQCJ010001309">
    <property type="protein sequence ID" value="KAJ8791133.1"/>
    <property type="molecule type" value="Genomic_DNA"/>
</dbReference>
<proteinExistence type="predicted"/>
<evidence type="ECO:0000313" key="3">
    <source>
        <dbReference type="Proteomes" id="UP001159641"/>
    </source>
</evidence>
<feature type="compositionally biased region" description="Polar residues" evidence="1">
    <location>
        <begin position="1"/>
        <end position="14"/>
    </location>
</feature>
<organism evidence="2 3">
    <name type="scientific">Eschrichtius robustus</name>
    <name type="common">California gray whale</name>
    <name type="synonym">Eschrichtius gibbosus</name>
    <dbReference type="NCBI Taxonomy" id="9764"/>
    <lineage>
        <taxon>Eukaryota</taxon>
        <taxon>Metazoa</taxon>
        <taxon>Chordata</taxon>
        <taxon>Craniata</taxon>
        <taxon>Vertebrata</taxon>
        <taxon>Euteleostomi</taxon>
        <taxon>Mammalia</taxon>
        <taxon>Eutheria</taxon>
        <taxon>Laurasiatheria</taxon>
        <taxon>Artiodactyla</taxon>
        <taxon>Whippomorpha</taxon>
        <taxon>Cetacea</taxon>
        <taxon>Mysticeti</taxon>
        <taxon>Eschrichtiidae</taxon>
        <taxon>Eschrichtius</taxon>
    </lineage>
</organism>
<name>A0AB34HFU2_ESCRO</name>
<sequence length="185" mass="19326">MTTPSGSGQGSPETLQPLGVSGVALAEPDAPDPRPVSQSQNPTRGSAKSRSFSCLSPHCPGERSLAVCLFHPPTLGAWSREEMAQSCPTQLTAPVAEQSPCSVQEWSPTASLKETMCVLGVVLGTPPAKLQSQAGQTLSVVLNHPQLTSTTVRPGVREGPSWPSTAQTPVNRSTCTTAHLRGAEY</sequence>
<protein>
    <submittedName>
        <fullName evidence="2">Uncharacterized protein</fullName>
    </submittedName>
</protein>
<gene>
    <name evidence="2" type="ORF">J1605_020803</name>
</gene>
<comment type="caution">
    <text evidence="2">The sequence shown here is derived from an EMBL/GenBank/DDBJ whole genome shotgun (WGS) entry which is preliminary data.</text>
</comment>
<dbReference type="AlphaFoldDB" id="A0AB34HFU2"/>
<feature type="region of interest" description="Disordered" evidence="1">
    <location>
        <begin position="150"/>
        <end position="172"/>
    </location>
</feature>
<keyword evidence="3" id="KW-1185">Reference proteome</keyword>
<evidence type="ECO:0000313" key="2">
    <source>
        <dbReference type="EMBL" id="KAJ8791133.1"/>
    </source>
</evidence>
<accession>A0AB34HFU2</accession>
<reference evidence="2 3" key="1">
    <citation type="submission" date="2022-11" db="EMBL/GenBank/DDBJ databases">
        <title>Whole genome sequence of Eschrichtius robustus ER-17-0199.</title>
        <authorList>
            <person name="Bruniche-Olsen A."/>
            <person name="Black A.N."/>
            <person name="Fields C.J."/>
            <person name="Walden K."/>
            <person name="Dewoody J.A."/>
        </authorList>
    </citation>
    <scope>NUCLEOTIDE SEQUENCE [LARGE SCALE GENOMIC DNA]</scope>
    <source>
        <strain evidence="2">ER-17-0199</strain>
        <tissue evidence="2">Blubber</tissue>
    </source>
</reference>
<feature type="compositionally biased region" description="Polar residues" evidence="1">
    <location>
        <begin position="36"/>
        <end position="53"/>
    </location>
</feature>